<accession>A0A3B0AN26</accession>
<protein>
    <recommendedName>
        <fullName evidence="3">Haem-binding uptake Tiki superfamily ChaN domain-containing protein</fullName>
    </recommendedName>
</protein>
<proteinExistence type="predicted"/>
<sequence>MNEGLKRTALLLGTYHMGNPGRDMYNVQADDVLAPERQRQIREVTDRLARFRPTKIAVEALADTDDTLHEQYRSYLAGQFELPANEQYQLGFRTAAQFGLNKIDAVDWNEWFGGVSLGDVYDYAQTEAPELYKQFSSSGEEGVARFQNAMAQKTIRELLLGSNNEENWRRDHESYMTIARVGDGKRNIGIDWLCNYWYRRNMIIYANMARITTPGDRILVIYGSGHMHLLAQFMRESGLFAFERADTYLA</sequence>
<dbReference type="EMBL" id="RBAH01000056">
    <property type="protein sequence ID" value="RKN60787.1"/>
    <property type="molecule type" value="Genomic_DNA"/>
</dbReference>
<organism evidence="1 2">
    <name type="scientific">Paenibacillus ginsengarvi</name>
    <dbReference type="NCBI Taxonomy" id="400777"/>
    <lineage>
        <taxon>Bacteria</taxon>
        <taxon>Bacillati</taxon>
        <taxon>Bacillota</taxon>
        <taxon>Bacilli</taxon>
        <taxon>Bacillales</taxon>
        <taxon>Paenibacillaceae</taxon>
        <taxon>Paenibacillus</taxon>
    </lineage>
</organism>
<keyword evidence="2" id="KW-1185">Reference proteome</keyword>
<evidence type="ECO:0008006" key="3">
    <source>
        <dbReference type="Google" id="ProtNLM"/>
    </source>
</evidence>
<comment type="caution">
    <text evidence="1">The sequence shown here is derived from an EMBL/GenBank/DDBJ whole genome shotgun (WGS) entry which is preliminary data.</text>
</comment>
<evidence type="ECO:0000313" key="1">
    <source>
        <dbReference type="EMBL" id="RKN60787.1"/>
    </source>
</evidence>
<dbReference type="InterPro" id="IPR043749">
    <property type="entry name" value="DUF5694"/>
</dbReference>
<evidence type="ECO:0000313" key="2">
    <source>
        <dbReference type="Proteomes" id="UP000282311"/>
    </source>
</evidence>
<gene>
    <name evidence="1" type="ORF">D7M11_35775</name>
</gene>
<reference evidence="1 2" key="1">
    <citation type="journal article" date="2007" name="Int. J. Syst. Evol. Microbiol.">
        <title>Paenibacillus ginsengarvi sp. nov., isolated from soil from ginseng cultivation.</title>
        <authorList>
            <person name="Yoon M.H."/>
            <person name="Ten L.N."/>
            <person name="Im W.T."/>
        </authorList>
    </citation>
    <scope>NUCLEOTIDE SEQUENCE [LARGE SCALE GENOMIC DNA]</scope>
    <source>
        <strain evidence="1 2">KCTC 13059</strain>
    </source>
</reference>
<dbReference type="Proteomes" id="UP000282311">
    <property type="component" value="Unassembled WGS sequence"/>
</dbReference>
<dbReference type="RefSeq" id="WP_120752048.1">
    <property type="nucleotide sequence ID" value="NZ_RBAH01000056.1"/>
</dbReference>
<dbReference type="Pfam" id="PF18950">
    <property type="entry name" value="DUF5694"/>
    <property type="match status" value="1"/>
</dbReference>
<dbReference type="AlphaFoldDB" id="A0A3B0AN26"/>
<name>A0A3B0AN26_9BACL</name>
<dbReference type="OrthoDB" id="2080342at2"/>